<evidence type="ECO:0000259" key="4">
    <source>
        <dbReference type="Pfam" id="PF01103"/>
    </source>
</evidence>
<evidence type="ECO:0000313" key="6">
    <source>
        <dbReference type="Proteomes" id="UP000831785"/>
    </source>
</evidence>
<feature type="chain" id="PRO_5045621647" evidence="3">
    <location>
        <begin position="28"/>
        <end position="389"/>
    </location>
</feature>
<sequence>MRLFYSCLLGSLLATRAYSQTPAPASAAMPEPAAPVAAVTKPAKPSFLPFPIVFSQPETGVGYGLAMLPVWRFGQDTTARKSNARLVVWRTQNNQSLVQLTHNVFTPGEKFLVNGELSYFYKYPINYYGFGPNTSRDDESTIEYKLIIVNQRVLRQVRRNVFAGLQYRLTNLRDVQVRKNIDEGTPQQRPSLLLQRPGEELQASTVASGVGPAFLYDGRDNILSAYSGNYLELSALFNGRALGSDFRFTRYLLDARHYQPLGRNSKTILATQLVGQFHSGHVPFRELANLGGDKILRGYYEGRYRDRQLVALQAELRRPLFWRFNGAIFGSLGQVGNTVGDLGRNELKAIGGAGLRFKYNRRDRLNIRFDYGLARDGSTGFYFSIGEAF</sequence>
<feature type="signal peptide" evidence="3">
    <location>
        <begin position="1"/>
        <end position="27"/>
    </location>
</feature>
<evidence type="ECO:0000256" key="1">
    <source>
        <dbReference type="ARBA" id="ARBA00004370"/>
    </source>
</evidence>
<dbReference type="EMBL" id="CP095049">
    <property type="protein sequence ID" value="UOQ54667.1"/>
    <property type="molecule type" value="Genomic_DNA"/>
</dbReference>
<dbReference type="PANTHER" id="PTHR34597:SF3">
    <property type="entry name" value="OUTER MEMBRANE TRANSPORTER CDIB"/>
    <property type="match status" value="1"/>
</dbReference>
<dbReference type="InterPro" id="IPR000184">
    <property type="entry name" value="Bac_surfAg_D15"/>
</dbReference>
<dbReference type="Proteomes" id="UP000831785">
    <property type="component" value="Chromosome"/>
</dbReference>
<reference evidence="5 6" key="1">
    <citation type="submission" date="2022-04" db="EMBL/GenBank/DDBJ databases">
        <title>Hymenobacter sp. isolated from the air.</title>
        <authorList>
            <person name="Won M."/>
            <person name="Lee C.-M."/>
            <person name="Woen H.-Y."/>
            <person name="Kwon S.-W."/>
        </authorList>
    </citation>
    <scope>NUCLEOTIDE SEQUENCE [LARGE SCALE GENOMIC DNA]</scope>
    <source>
        <strain evidence="6">5116 S-27</strain>
    </source>
</reference>
<dbReference type="InterPro" id="IPR051544">
    <property type="entry name" value="TPS_OM_transporter"/>
</dbReference>
<dbReference type="RefSeq" id="WP_244721972.1">
    <property type="nucleotide sequence ID" value="NZ_CP095049.1"/>
</dbReference>
<accession>A0ABY4FDB1</accession>
<keyword evidence="6" id="KW-1185">Reference proteome</keyword>
<evidence type="ECO:0000256" key="3">
    <source>
        <dbReference type="SAM" id="SignalP"/>
    </source>
</evidence>
<feature type="domain" description="Bacterial surface antigen (D15)" evidence="4">
    <location>
        <begin position="120"/>
        <end position="389"/>
    </location>
</feature>
<name>A0ABY4FDB1_9BACT</name>
<dbReference type="Pfam" id="PF01103">
    <property type="entry name" value="Omp85"/>
    <property type="match status" value="1"/>
</dbReference>
<protein>
    <submittedName>
        <fullName evidence="5">Outer membrane protein assembly factor</fullName>
    </submittedName>
</protein>
<keyword evidence="3" id="KW-0732">Signal</keyword>
<dbReference type="Gene3D" id="2.40.160.50">
    <property type="entry name" value="membrane protein fhac: a member of the omp85/tpsb transporter family"/>
    <property type="match status" value="1"/>
</dbReference>
<comment type="subcellular location">
    <subcellularLocation>
        <location evidence="1">Membrane</location>
    </subcellularLocation>
</comment>
<proteinExistence type="predicted"/>
<evidence type="ECO:0000256" key="2">
    <source>
        <dbReference type="ARBA" id="ARBA00023136"/>
    </source>
</evidence>
<gene>
    <name evidence="5" type="ORF">MUN80_07900</name>
</gene>
<organism evidence="5 6">
    <name type="scientific">Hymenobacter cellulosivorans</name>
    <dbReference type="NCBI Taxonomy" id="2932249"/>
    <lineage>
        <taxon>Bacteria</taxon>
        <taxon>Pseudomonadati</taxon>
        <taxon>Bacteroidota</taxon>
        <taxon>Cytophagia</taxon>
        <taxon>Cytophagales</taxon>
        <taxon>Hymenobacteraceae</taxon>
        <taxon>Hymenobacter</taxon>
    </lineage>
</organism>
<keyword evidence="2" id="KW-0472">Membrane</keyword>
<evidence type="ECO:0000313" key="5">
    <source>
        <dbReference type="EMBL" id="UOQ54667.1"/>
    </source>
</evidence>
<dbReference type="PANTHER" id="PTHR34597">
    <property type="entry name" value="SLR1661 PROTEIN"/>
    <property type="match status" value="1"/>
</dbReference>